<dbReference type="EMBL" id="CP062222">
    <property type="protein sequence ID" value="QTC91540.1"/>
    <property type="molecule type" value="Genomic_DNA"/>
</dbReference>
<dbReference type="KEGG" id="bgoe:IFJ75_00965"/>
<organism evidence="1 2">
    <name type="scientific">Brevundimonas goettingensis</name>
    <dbReference type="NCBI Taxonomy" id="2774190"/>
    <lineage>
        <taxon>Bacteria</taxon>
        <taxon>Pseudomonadati</taxon>
        <taxon>Pseudomonadota</taxon>
        <taxon>Alphaproteobacteria</taxon>
        <taxon>Caulobacterales</taxon>
        <taxon>Caulobacteraceae</taxon>
        <taxon>Brevundimonas</taxon>
    </lineage>
</organism>
<dbReference type="AlphaFoldDB" id="A0A975GYF6"/>
<sequence length="67" mass="7053">MAAPIQKLAQFNLAETDDGYLLEIGGDKGGMITVEATAEQLDAIIEALDALISADDDAVEDEGEIED</sequence>
<evidence type="ECO:0000313" key="1">
    <source>
        <dbReference type="EMBL" id="QTC91540.1"/>
    </source>
</evidence>
<reference evidence="1" key="1">
    <citation type="submission" date="2020-09" db="EMBL/GenBank/DDBJ databases">
        <title>Brevundimonas sp. LVF2 isolated from a puddle in Goettingen, Germany.</title>
        <authorList>
            <person name="Friedrich I."/>
            <person name="Klassen A."/>
            <person name="Hannes N."/>
            <person name="Schneider D."/>
            <person name="Hertel R."/>
            <person name="Daniel R."/>
        </authorList>
    </citation>
    <scope>NUCLEOTIDE SEQUENCE</scope>
    <source>
        <strain evidence="1">LVF2</strain>
    </source>
</reference>
<dbReference type="Proteomes" id="UP000663918">
    <property type="component" value="Chromosome"/>
</dbReference>
<evidence type="ECO:0000313" key="2">
    <source>
        <dbReference type="Proteomes" id="UP000663918"/>
    </source>
</evidence>
<name>A0A975GYF6_9CAUL</name>
<dbReference type="RefSeq" id="WP_207870718.1">
    <property type="nucleotide sequence ID" value="NZ_CP062222.1"/>
</dbReference>
<proteinExistence type="predicted"/>
<accession>A0A975GYF6</accession>
<keyword evidence="2" id="KW-1185">Reference proteome</keyword>
<protein>
    <submittedName>
        <fullName evidence="1">Uncharacterized protein</fullName>
    </submittedName>
</protein>
<gene>
    <name evidence="1" type="ORF">IFJ75_00965</name>
</gene>